<keyword evidence="2" id="KW-1185">Reference proteome</keyword>
<comment type="caution">
    <text evidence="1">The sequence shown here is derived from an EMBL/GenBank/DDBJ whole genome shotgun (WGS) entry which is preliminary data.</text>
</comment>
<name>A0A420XTD7_9ACTN</name>
<dbReference type="AlphaFoldDB" id="A0A420XTD7"/>
<dbReference type="InParanoid" id="A0A420XTD7"/>
<accession>A0A420XTD7</accession>
<dbReference type="Proteomes" id="UP000281955">
    <property type="component" value="Unassembled WGS sequence"/>
</dbReference>
<proteinExistence type="predicted"/>
<evidence type="ECO:0000313" key="1">
    <source>
        <dbReference type="EMBL" id="RKS80074.1"/>
    </source>
</evidence>
<sequence>MASMSSRRTRPSLVLRRTDSPVPLQSMVALGEMGAGVPAGDRVWTAREMRAQEWVEELAVEDETVDVILDTLEDHFGDTIPVAEVVIGCSLVDGPVLGVANEDVVLGAEDALLELAEEDDLEVALRKLVFQGDIVALDNGVFVAPGLVAERD</sequence>
<protein>
    <submittedName>
        <fullName evidence="1">Uncharacterized protein</fullName>
    </submittedName>
</protein>
<evidence type="ECO:0000313" key="2">
    <source>
        <dbReference type="Proteomes" id="UP000281955"/>
    </source>
</evidence>
<dbReference type="EMBL" id="RBWV01000009">
    <property type="protein sequence ID" value="RKS80074.1"/>
    <property type="molecule type" value="Genomic_DNA"/>
</dbReference>
<gene>
    <name evidence="1" type="ORF">CLV35_0494</name>
</gene>
<organism evidence="1 2">
    <name type="scientific">Motilibacter peucedani</name>
    <dbReference type="NCBI Taxonomy" id="598650"/>
    <lineage>
        <taxon>Bacteria</taxon>
        <taxon>Bacillati</taxon>
        <taxon>Actinomycetota</taxon>
        <taxon>Actinomycetes</taxon>
        <taxon>Motilibacterales</taxon>
        <taxon>Motilibacteraceae</taxon>
        <taxon>Motilibacter</taxon>
    </lineage>
</organism>
<reference evidence="1 2" key="1">
    <citation type="submission" date="2018-10" db="EMBL/GenBank/DDBJ databases">
        <title>Genomic Encyclopedia of Archaeal and Bacterial Type Strains, Phase II (KMG-II): from individual species to whole genera.</title>
        <authorList>
            <person name="Goeker M."/>
        </authorList>
    </citation>
    <scope>NUCLEOTIDE SEQUENCE [LARGE SCALE GENOMIC DNA]</scope>
    <source>
        <strain evidence="1 2">RP-AC37</strain>
    </source>
</reference>